<dbReference type="EMBL" id="KZ826371">
    <property type="protein sequence ID" value="PYI04209.1"/>
    <property type="molecule type" value="Genomic_DNA"/>
</dbReference>
<keyword evidence="2" id="KW-1185">Reference proteome</keyword>
<evidence type="ECO:0000313" key="1">
    <source>
        <dbReference type="EMBL" id="PYI04209.1"/>
    </source>
</evidence>
<organism evidence="1 2">
    <name type="scientific">Aspergillus sclerotiicarbonarius (strain CBS 121057 / IBT 28362)</name>
    <dbReference type="NCBI Taxonomy" id="1448318"/>
    <lineage>
        <taxon>Eukaryota</taxon>
        <taxon>Fungi</taxon>
        <taxon>Dikarya</taxon>
        <taxon>Ascomycota</taxon>
        <taxon>Pezizomycotina</taxon>
        <taxon>Eurotiomycetes</taxon>
        <taxon>Eurotiomycetidae</taxon>
        <taxon>Eurotiales</taxon>
        <taxon>Aspergillaceae</taxon>
        <taxon>Aspergillus</taxon>
        <taxon>Aspergillus subgen. Circumdati</taxon>
    </lineage>
</organism>
<protein>
    <submittedName>
        <fullName evidence="1">Uncharacterized protein</fullName>
    </submittedName>
</protein>
<sequence length="53" mass="5581">MDALVLQWLCLLYGLPNDGGVSVKYRALALGMGIGIGNADLSTSGGIWNSKRD</sequence>
<proteinExistence type="predicted"/>
<gene>
    <name evidence="1" type="ORF">BO78DRAFT_399070</name>
</gene>
<dbReference type="Proteomes" id="UP000248423">
    <property type="component" value="Unassembled WGS sequence"/>
</dbReference>
<name>A0A319ET14_ASPSB</name>
<dbReference type="VEuPathDB" id="FungiDB:BO78DRAFT_399070"/>
<reference evidence="1 2" key="1">
    <citation type="submission" date="2018-02" db="EMBL/GenBank/DDBJ databases">
        <title>The genomes of Aspergillus section Nigri reveals drivers in fungal speciation.</title>
        <authorList>
            <consortium name="DOE Joint Genome Institute"/>
            <person name="Vesth T.C."/>
            <person name="Nybo J."/>
            <person name="Theobald S."/>
            <person name="Brandl J."/>
            <person name="Frisvad J.C."/>
            <person name="Nielsen K.F."/>
            <person name="Lyhne E.K."/>
            <person name="Kogle M.E."/>
            <person name="Kuo A."/>
            <person name="Riley R."/>
            <person name="Clum A."/>
            <person name="Nolan M."/>
            <person name="Lipzen A."/>
            <person name="Salamov A."/>
            <person name="Henrissat B."/>
            <person name="Wiebenga A."/>
            <person name="De vries R.P."/>
            <person name="Grigoriev I.V."/>
            <person name="Mortensen U.H."/>
            <person name="Andersen M.R."/>
            <person name="Baker S.E."/>
        </authorList>
    </citation>
    <scope>NUCLEOTIDE SEQUENCE [LARGE SCALE GENOMIC DNA]</scope>
    <source>
        <strain evidence="1 2">CBS 121057</strain>
    </source>
</reference>
<accession>A0A319ET14</accession>
<evidence type="ECO:0000313" key="2">
    <source>
        <dbReference type="Proteomes" id="UP000248423"/>
    </source>
</evidence>
<dbReference type="AlphaFoldDB" id="A0A319ET14"/>